<evidence type="ECO:0000259" key="9">
    <source>
        <dbReference type="Pfam" id="PF01833"/>
    </source>
</evidence>
<dbReference type="InterPro" id="IPR039481">
    <property type="entry name" value="EXOC2/Sec5_N_dom"/>
</dbReference>
<dbReference type="EnsemblMetazoa" id="G23330.4">
    <property type="protein sequence ID" value="G23330.4:cds"/>
    <property type="gene ID" value="G23330"/>
</dbReference>
<dbReference type="FunFam" id="2.60.40.10:FF:000196">
    <property type="entry name" value="Exocyst complex component 2"/>
    <property type="match status" value="1"/>
</dbReference>
<keyword evidence="4 7" id="KW-0813">Transport</keyword>
<dbReference type="PANTHER" id="PTHR13043">
    <property type="entry name" value="EXOCYST COMPLEX COMPONENT SEC5"/>
    <property type="match status" value="1"/>
</dbReference>
<dbReference type="Proteomes" id="UP000005408">
    <property type="component" value="Unassembled WGS sequence"/>
</dbReference>
<dbReference type="GO" id="GO:0006887">
    <property type="term" value="P:exocytosis"/>
    <property type="evidence" value="ECO:0007669"/>
    <property type="project" value="UniProtKB-KW"/>
</dbReference>
<dbReference type="AlphaFoldDB" id="A0A8W8KCM1"/>
<dbReference type="EnsemblMetazoa" id="G23330.9">
    <property type="protein sequence ID" value="G23330.9:cds"/>
    <property type="gene ID" value="G23330"/>
</dbReference>
<feature type="region of interest" description="Disordered" evidence="8">
    <location>
        <begin position="1"/>
        <end position="29"/>
    </location>
</feature>
<dbReference type="InterPro" id="IPR029175">
    <property type="entry name" value="EXOC2/Sec5"/>
</dbReference>
<dbReference type="InterPro" id="IPR014756">
    <property type="entry name" value="Ig_E-set"/>
</dbReference>
<keyword evidence="6 7" id="KW-0653">Protein transport</keyword>
<evidence type="ECO:0000259" key="10">
    <source>
        <dbReference type="Pfam" id="PF15469"/>
    </source>
</evidence>
<dbReference type="SUPFAM" id="SSF81296">
    <property type="entry name" value="E set domains"/>
    <property type="match status" value="1"/>
</dbReference>
<keyword evidence="5 7" id="KW-0268">Exocytosis</keyword>
<evidence type="ECO:0000256" key="8">
    <source>
        <dbReference type="SAM" id="MobiDB-lite"/>
    </source>
</evidence>
<organism evidence="11 12">
    <name type="scientific">Magallana gigas</name>
    <name type="common">Pacific oyster</name>
    <name type="synonym">Crassostrea gigas</name>
    <dbReference type="NCBI Taxonomy" id="29159"/>
    <lineage>
        <taxon>Eukaryota</taxon>
        <taxon>Metazoa</taxon>
        <taxon>Spiralia</taxon>
        <taxon>Lophotrochozoa</taxon>
        <taxon>Mollusca</taxon>
        <taxon>Bivalvia</taxon>
        <taxon>Autobranchia</taxon>
        <taxon>Pteriomorphia</taxon>
        <taxon>Ostreida</taxon>
        <taxon>Ostreoidea</taxon>
        <taxon>Ostreidae</taxon>
        <taxon>Magallana</taxon>
    </lineage>
</organism>
<name>A0A8W8KCM1_MAGGI</name>
<evidence type="ECO:0000256" key="4">
    <source>
        <dbReference type="ARBA" id="ARBA00022448"/>
    </source>
</evidence>
<dbReference type="InterPro" id="IPR002909">
    <property type="entry name" value="IPT_dom"/>
</dbReference>
<evidence type="ECO:0000256" key="1">
    <source>
        <dbReference type="ARBA" id="ARBA00002660"/>
    </source>
</evidence>
<evidence type="ECO:0000313" key="12">
    <source>
        <dbReference type="Proteomes" id="UP000005408"/>
    </source>
</evidence>
<feature type="region of interest" description="Disordered" evidence="8">
    <location>
        <begin position="673"/>
        <end position="702"/>
    </location>
</feature>
<feature type="domain" description="IPT/TIG" evidence="9">
    <location>
        <begin position="7"/>
        <end position="81"/>
    </location>
</feature>
<dbReference type="PANTHER" id="PTHR13043:SF1">
    <property type="entry name" value="EXOCYST COMPLEX COMPONENT 2"/>
    <property type="match status" value="1"/>
</dbReference>
<dbReference type="GO" id="GO:0006893">
    <property type="term" value="P:Golgi to plasma membrane transport"/>
    <property type="evidence" value="ECO:0007669"/>
    <property type="project" value="UniProtKB-UniRule"/>
</dbReference>
<dbReference type="Gene3D" id="2.60.40.10">
    <property type="entry name" value="Immunoglobulins"/>
    <property type="match status" value="1"/>
</dbReference>
<dbReference type="Pfam" id="PF01833">
    <property type="entry name" value="TIG"/>
    <property type="match status" value="1"/>
</dbReference>
<dbReference type="GO" id="GO:0000145">
    <property type="term" value="C:exocyst"/>
    <property type="evidence" value="ECO:0007669"/>
    <property type="project" value="UniProtKB-UniRule"/>
</dbReference>
<protein>
    <recommendedName>
        <fullName evidence="3 7">Exocyst complex component 2</fullName>
    </recommendedName>
</protein>
<evidence type="ECO:0000256" key="7">
    <source>
        <dbReference type="RuleBase" id="RU365069"/>
    </source>
</evidence>
<comment type="similarity">
    <text evidence="2 7">Belongs to the SEC5 family.</text>
</comment>
<evidence type="ECO:0000256" key="5">
    <source>
        <dbReference type="ARBA" id="ARBA00022483"/>
    </source>
</evidence>
<dbReference type="InterPro" id="IPR013783">
    <property type="entry name" value="Ig-like_fold"/>
</dbReference>
<comment type="subunit">
    <text evidence="7">Component of the exocyst complex.</text>
</comment>
<evidence type="ECO:0000256" key="3">
    <source>
        <dbReference type="ARBA" id="ARBA00017526"/>
    </source>
</evidence>
<comment type="function">
    <text evidence="1 7">Component of the exocyst complex involved in the docking of exocytic vesicles with fusion sites on the plasma membrane.</text>
</comment>
<evidence type="ECO:0000313" key="11">
    <source>
        <dbReference type="EnsemblMetazoa" id="G23330.4:cds"/>
    </source>
</evidence>
<feature type="domain" description="Exocyst complex component EXOC2/Sec5 N-terminal" evidence="10">
    <location>
        <begin position="129"/>
        <end position="933"/>
    </location>
</feature>
<proteinExistence type="inferred from homology"/>
<dbReference type="CDD" id="cd00603">
    <property type="entry name" value="IPT_PCSR"/>
    <property type="match status" value="1"/>
</dbReference>
<keyword evidence="12" id="KW-1185">Reference proteome</keyword>
<dbReference type="Pfam" id="PF15469">
    <property type="entry name" value="Sec5"/>
    <property type="match status" value="1"/>
</dbReference>
<dbReference type="RefSeq" id="XP_034338911.1">
    <property type="nucleotide sequence ID" value="XM_034483020.2"/>
</dbReference>
<dbReference type="GO" id="GO:0015031">
    <property type="term" value="P:protein transport"/>
    <property type="evidence" value="ECO:0007669"/>
    <property type="project" value="UniProtKB-KW"/>
</dbReference>
<evidence type="ECO:0000256" key="2">
    <source>
        <dbReference type="ARBA" id="ARBA00010578"/>
    </source>
</evidence>
<dbReference type="GeneID" id="105329401"/>
<accession>A0A8W8KCM1</accession>
<evidence type="ECO:0000256" key="6">
    <source>
        <dbReference type="ARBA" id="ARBA00022927"/>
    </source>
</evidence>
<reference evidence="11" key="1">
    <citation type="submission" date="2022-08" db="UniProtKB">
        <authorList>
            <consortium name="EnsemblMetazoa"/>
        </authorList>
    </citation>
    <scope>IDENTIFICATION</scope>
    <source>
        <strain evidence="11">05x7-T-G4-1.051#20</strain>
    </source>
</reference>
<dbReference type="RefSeq" id="XP_034338913.1">
    <property type="nucleotide sequence ID" value="XM_034483022.2"/>
</dbReference>
<sequence>MPRGGAPLVTGVSPKEGPPGTRITIRGENLGKDPKDLNGLLICGVDCLLTAEWKSSSKIIARSGPGKGKGDVTVITKSGGVGSCTVGFKGYHVQIGPLQESAIWIDESQTVNVRRLHTQLPMFSKDDDDPLGISDEGIHAKYKEEELLELFPEGSGNLSLENFSAAWYLLENHHSTSFDDLRAGLAFMKRRASHRSEGPITFVKSNLSSTLDCLESLDAMYQQFCIDDLKGDAVNSYAVLLMQAKSCADGLFQEVLGRKDKADSTRNALSVLQRFKFLFYLPLNIDRNIKRGDYSLVINDYVRARSLFANTQVQVFKKVYNDVEGRINAFRTMLQTKLLELPTPLEEQKKLIRYLISLGCEGDPAWQCLVNQQKWLVGLLTKCKDSHIQEEANSLAEGDTNIVKSPVALAQGRGRDTNASTKTSSEQAGWKSGTPQKIVFVEELTNLMLDNIPDFWKLGQAYFSGSLFINTKETSDKHYKVDTSKHSQFKQMVTDLISLFSNLVRAAFLPESLENIAKETRDSFGKWPCPCSDIPGGWLPSSVRYIRFCVNSLSFLDLPGDSPLILQDLALDIRTNCMFTLLKQAIADVKQLHLKETWTVDTDDESGGTTQLPALFENIVNEAIQHLHEVVVQNKAGEPEIFAQRTIQKDATALCTQLLQAFSPCLHKLAFDPPEVTSKKNKGGKRVISPEDSSAPPPDEGVPPFDKRLIIILSNCNHTMVRVIPRLVENLNKHGYVEMEKALRNDNEENSNISRIRKADLKEGYKVAKDTYEDLDDSLFEAYVEEKSNPIVGAIEQNVYKGGFQWKTCKKPTGVRNYIKDMIMKIIEVHAEVFAVSPVFVTRVTQKVIEAVSEELTRLIQCVTEHGPYSPIQARLELLALQETVNMYLTPHASSCYKDALDDLPVLKPEHKKLQEELLNKFKSQMKFQLMCFYGDNILRSSSEA</sequence>